<dbReference type="InterPro" id="IPR014308">
    <property type="entry name" value="Xanthine_DH_XdhC"/>
</dbReference>
<dbReference type="NCBIfam" id="TIGR02964">
    <property type="entry name" value="xanthine_xdhC"/>
    <property type="match status" value="1"/>
</dbReference>
<evidence type="ECO:0000259" key="2">
    <source>
        <dbReference type="Pfam" id="PF13478"/>
    </source>
</evidence>
<organism evidence="3 4">
    <name type="scientific">Paracoccus onchidii</name>
    <dbReference type="NCBI Taxonomy" id="3017813"/>
    <lineage>
        <taxon>Bacteria</taxon>
        <taxon>Pseudomonadati</taxon>
        <taxon>Pseudomonadota</taxon>
        <taxon>Alphaproteobacteria</taxon>
        <taxon>Rhodobacterales</taxon>
        <taxon>Paracoccaceae</taxon>
        <taxon>Paracoccus</taxon>
    </lineage>
</organism>
<dbReference type="SUPFAM" id="SSF51735">
    <property type="entry name" value="NAD(P)-binding Rossmann-fold domains"/>
    <property type="match status" value="1"/>
</dbReference>
<dbReference type="InterPro" id="IPR052698">
    <property type="entry name" value="MoCofactor_Util/Proc"/>
</dbReference>
<dbReference type="PANTHER" id="PTHR30388">
    <property type="entry name" value="ALDEHYDE OXIDOREDUCTASE MOLYBDENUM COFACTOR ASSEMBLY PROTEIN"/>
    <property type="match status" value="1"/>
</dbReference>
<reference evidence="3" key="1">
    <citation type="submission" date="2022-12" db="EMBL/GenBank/DDBJ databases">
        <title>Paracoccus onchidii sp. nov., isolated from a marine invertebrate from the South China Sea.</title>
        <authorList>
            <person name="Xu S."/>
            <person name="Liu Z."/>
            <person name="Xu Y."/>
        </authorList>
    </citation>
    <scope>NUCLEOTIDE SEQUENCE</scope>
    <source>
        <strain evidence="3">Z330</strain>
    </source>
</reference>
<dbReference type="EMBL" id="JAQBIE010000008">
    <property type="protein sequence ID" value="MDB6177376.1"/>
    <property type="molecule type" value="Genomic_DNA"/>
</dbReference>
<gene>
    <name evidence="3" type="primary">xdhC</name>
    <name evidence="3" type="ORF">PAF17_07605</name>
</gene>
<evidence type="ECO:0000313" key="3">
    <source>
        <dbReference type="EMBL" id="MDB6177376.1"/>
    </source>
</evidence>
<dbReference type="Proteomes" id="UP001165641">
    <property type="component" value="Unassembled WGS sequence"/>
</dbReference>
<proteinExistence type="predicted"/>
<dbReference type="Gene3D" id="3.40.50.720">
    <property type="entry name" value="NAD(P)-binding Rossmann-like Domain"/>
    <property type="match status" value="1"/>
</dbReference>
<comment type="caution">
    <text evidence="3">The sequence shown here is derived from an EMBL/GenBank/DDBJ whole genome shotgun (WGS) entry which is preliminary data.</text>
</comment>
<feature type="domain" description="XdhC- CoxI" evidence="1">
    <location>
        <begin position="12"/>
        <end position="70"/>
    </location>
</feature>
<dbReference type="RefSeq" id="WP_271888501.1">
    <property type="nucleotide sequence ID" value="NZ_JAQBIE010000008.1"/>
</dbReference>
<dbReference type="PANTHER" id="PTHR30388:SF6">
    <property type="entry name" value="XANTHINE DEHYDROGENASE SUBUNIT A-RELATED"/>
    <property type="match status" value="1"/>
</dbReference>
<name>A0ABT4ZF86_9RHOB</name>
<evidence type="ECO:0000259" key="1">
    <source>
        <dbReference type="Pfam" id="PF02625"/>
    </source>
</evidence>
<dbReference type="Pfam" id="PF02625">
    <property type="entry name" value="XdhC_CoxI"/>
    <property type="match status" value="1"/>
</dbReference>
<dbReference type="InterPro" id="IPR027051">
    <property type="entry name" value="XdhC_Rossmann_dom"/>
</dbReference>
<keyword evidence="4" id="KW-1185">Reference proteome</keyword>
<dbReference type="Pfam" id="PF13478">
    <property type="entry name" value="XdhC_C"/>
    <property type="match status" value="1"/>
</dbReference>
<evidence type="ECO:0000313" key="4">
    <source>
        <dbReference type="Proteomes" id="UP001165641"/>
    </source>
</evidence>
<dbReference type="InterPro" id="IPR036291">
    <property type="entry name" value="NAD(P)-bd_dom_sf"/>
</dbReference>
<sequence length="274" mass="29427">MMANGFEQFMANHADVIHVSVDSVLGSTPRDTDAEMFVAKDAFFGTIGGGQLELRAIERARRMIATQERQVSMDMPLGPGIGQCCGGHVTLRLEHLDDKACEHILSDRAAALAARPVVHICGAGHVGRALASFLALLPVRTVLIDSRQDELRLCRAPVERCLTALPEAEIRNAPAGAAFVVMTHDHALDFLLTSEALARGDAAYVGLIGSQTKRTRFERFHAQQSPRIGTSRLVCPIGATGSTDKRPEVIAAFVAAEVMTALTRAKAHSYAYAG</sequence>
<dbReference type="InterPro" id="IPR003777">
    <property type="entry name" value="XdhC_CoxI"/>
</dbReference>
<protein>
    <submittedName>
        <fullName evidence="3">Xanthine dehydrogenase accessory protein XdhC</fullName>
    </submittedName>
</protein>
<accession>A0ABT4ZF86</accession>
<feature type="domain" description="XdhC Rossmann" evidence="2">
    <location>
        <begin position="119"/>
        <end position="258"/>
    </location>
</feature>